<dbReference type="EMBL" id="CAMXCT020005101">
    <property type="protein sequence ID" value="CAL1164754.1"/>
    <property type="molecule type" value="Genomic_DNA"/>
</dbReference>
<feature type="compositionally biased region" description="Polar residues" evidence="1">
    <location>
        <begin position="413"/>
        <end position="437"/>
    </location>
</feature>
<gene>
    <name evidence="2" type="ORF">C1SCF055_LOCUS36550</name>
</gene>
<feature type="region of interest" description="Disordered" evidence="1">
    <location>
        <begin position="270"/>
        <end position="333"/>
    </location>
</feature>
<evidence type="ECO:0000256" key="1">
    <source>
        <dbReference type="SAM" id="MobiDB-lite"/>
    </source>
</evidence>
<reference evidence="2" key="1">
    <citation type="submission" date="2022-10" db="EMBL/GenBank/DDBJ databases">
        <authorList>
            <person name="Chen Y."/>
            <person name="Dougan E. K."/>
            <person name="Chan C."/>
            <person name="Rhodes N."/>
            <person name="Thang M."/>
        </authorList>
    </citation>
    <scope>NUCLEOTIDE SEQUENCE</scope>
</reference>
<organism evidence="2">
    <name type="scientific">Cladocopium goreaui</name>
    <dbReference type="NCBI Taxonomy" id="2562237"/>
    <lineage>
        <taxon>Eukaryota</taxon>
        <taxon>Sar</taxon>
        <taxon>Alveolata</taxon>
        <taxon>Dinophyceae</taxon>
        <taxon>Suessiales</taxon>
        <taxon>Symbiodiniaceae</taxon>
        <taxon>Cladocopium</taxon>
    </lineage>
</organism>
<comment type="caution">
    <text evidence="2">The sequence shown here is derived from an EMBL/GenBank/DDBJ whole genome shotgun (WGS) entry which is preliminary data.</text>
</comment>
<name>A0A9P1DJA6_9DINO</name>
<keyword evidence="4" id="KW-1185">Reference proteome</keyword>
<dbReference type="OrthoDB" id="311022at2759"/>
<reference evidence="3 4" key="2">
    <citation type="submission" date="2024-05" db="EMBL/GenBank/DDBJ databases">
        <authorList>
            <person name="Chen Y."/>
            <person name="Shah S."/>
            <person name="Dougan E. K."/>
            <person name="Thang M."/>
            <person name="Chan C."/>
        </authorList>
    </citation>
    <scope>NUCLEOTIDE SEQUENCE [LARGE SCALE GENOMIC DNA]</scope>
</reference>
<dbReference type="EMBL" id="CAMXCT010005101">
    <property type="protein sequence ID" value="CAI4011379.1"/>
    <property type="molecule type" value="Genomic_DNA"/>
</dbReference>
<sequence>MRSPLYEVEHIGRHMKSSKLRHIWTFFLEAAELKVELEHSRFSGKKKVFVDGKLALSTTAKQLSWCYEHPNSKAKIKLDSENGRHSLRCKEPEKSSQLSTALEAAPSPVDGPLEGRSPRSCPSSTSHVTGRTPRAAESEAIEEIRQNLSARYAVMDDDLQEDVDADVAEEAIPSFPSCLTTRSQQRISLEEVSTETARLNALLGVKDAQIAALQDKLRRCALGKEGSAPAVETGTPSSRAPEPVSPVSPMQQLEGPKPEQHLVAELPTLPVTPAFSPRPQAVTPPGPSPRNCSPGPSRPLQSPVAAPRRSLDDEELDVSHRKGPAVSTPPAAGTPCVARRCMTPPRVSPVVIQRYVATPRRAAGRPVEGVETPVQQFRGRAGSMPPPQLVCASPPPPWRFEPRSSGRPGRASTPCQQGQQRSLSVQPPQRWRSTTPGPQHRSIGDAMLQVPRRIFHAPVQCQPPGRPLAPGALGPLGVQPLVQPQMPRQLPVPMQVALPAPNALPQRALGPPPLLAPVMWRPDSRMLGQPWVQIGQ</sequence>
<feature type="region of interest" description="Disordered" evidence="1">
    <location>
        <begin position="394"/>
        <end position="442"/>
    </location>
</feature>
<evidence type="ECO:0000313" key="2">
    <source>
        <dbReference type="EMBL" id="CAI4011379.1"/>
    </source>
</evidence>
<protein>
    <submittedName>
        <fullName evidence="3">Zeta toxin domain-containing protein</fullName>
    </submittedName>
</protein>
<feature type="region of interest" description="Disordered" evidence="1">
    <location>
        <begin position="225"/>
        <end position="255"/>
    </location>
</feature>
<dbReference type="AlphaFoldDB" id="A0A9P1DJA6"/>
<proteinExistence type="predicted"/>
<feature type="compositionally biased region" description="Polar residues" evidence="1">
    <location>
        <begin position="120"/>
        <end position="129"/>
    </location>
</feature>
<evidence type="ECO:0000313" key="4">
    <source>
        <dbReference type="Proteomes" id="UP001152797"/>
    </source>
</evidence>
<dbReference type="Proteomes" id="UP001152797">
    <property type="component" value="Unassembled WGS sequence"/>
</dbReference>
<accession>A0A9P1DJA6</accession>
<feature type="region of interest" description="Disordered" evidence="1">
    <location>
        <begin position="91"/>
        <end position="139"/>
    </location>
</feature>
<evidence type="ECO:0000313" key="3">
    <source>
        <dbReference type="EMBL" id="CAL4798691.1"/>
    </source>
</evidence>
<dbReference type="EMBL" id="CAMXCT030005101">
    <property type="protein sequence ID" value="CAL4798691.1"/>
    <property type="molecule type" value="Genomic_DNA"/>
</dbReference>